<name>A0A430QI83_SCHBO</name>
<dbReference type="GO" id="GO:0005737">
    <property type="term" value="C:cytoplasm"/>
    <property type="evidence" value="ECO:0007669"/>
    <property type="project" value="UniProtKB-SubCell"/>
</dbReference>
<feature type="region of interest" description="Disordered" evidence="13">
    <location>
        <begin position="434"/>
        <end position="476"/>
    </location>
</feature>
<evidence type="ECO:0000256" key="2">
    <source>
        <dbReference type="ARBA" id="ARBA00022490"/>
    </source>
</evidence>
<evidence type="ECO:0000313" key="16">
    <source>
        <dbReference type="EMBL" id="RTG87376.1"/>
    </source>
</evidence>
<feature type="domain" description="POLO box" evidence="15">
    <location>
        <begin position="281"/>
        <end position="359"/>
    </location>
</feature>
<evidence type="ECO:0000259" key="15">
    <source>
        <dbReference type="PROSITE" id="PS50078"/>
    </source>
</evidence>
<dbReference type="InterPro" id="IPR011009">
    <property type="entry name" value="Kinase-like_dom_sf"/>
</dbReference>
<dbReference type="GO" id="GO:0000922">
    <property type="term" value="C:spindle pole"/>
    <property type="evidence" value="ECO:0007669"/>
    <property type="project" value="TreeGrafter"/>
</dbReference>
<dbReference type="GO" id="GO:0004674">
    <property type="term" value="F:protein serine/threonine kinase activity"/>
    <property type="evidence" value="ECO:0007669"/>
    <property type="project" value="UniProtKB-KW"/>
</dbReference>
<feature type="domain" description="Protein kinase" evidence="14">
    <location>
        <begin position="25"/>
        <end position="476"/>
    </location>
</feature>
<dbReference type="InterPro" id="IPR033695">
    <property type="entry name" value="POLO_box_2"/>
</dbReference>
<dbReference type="InterPro" id="IPR000719">
    <property type="entry name" value="Prot_kinase_dom"/>
</dbReference>
<dbReference type="PANTHER" id="PTHR24345:SF93">
    <property type="entry name" value="SERINE_THREONINE-PROTEIN KINASE PLK1"/>
    <property type="match status" value="1"/>
</dbReference>
<comment type="caution">
    <text evidence="16">The sequence shown here is derived from an EMBL/GenBank/DDBJ whole genome shotgun (WGS) entry which is preliminary data.</text>
</comment>
<evidence type="ECO:0000256" key="9">
    <source>
        <dbReference type="ARBA" id="ARBA00047802"/>
    </source>
</evidence>
<keyword evidence="17" id="KW-1185">Reference proteome</keyword>
<dbReference type="SUPFAM" id="SSF56112">
    <property type="entry name" value="Protein kinase-like (PK-like)"/>
    <property type="match status" value="1"/>
</dbReference>
<evidence type="ECO:0000259" key="14">
    <source>
        <dbReference type="PROSITE" id="PS50011"/>
    </source>
</evidence>
<feature type="domain" description="POLO box" evidence="15">
    <location>
        <begin position="364"/>
        <end position="424"/>
    </location>
</feature>
<keyword evidence="8 11" id="KW-0067">ATP-binding</keyword>
<comment type="similarity">
    <text evidence="12">Belongs to the protein kinase superfamily. Ser/Thr protein kinase family. CDC5/Polo subfamily.</text>
</comment>
<dbReference type="PROSITE" id="PS50078">
    <property type="entry name" value="POLO_BOX"/>
    <property type="match status" value="2"/>
</dbReference>
<proteinExistence type="inferred from homology"/>
<dbReference type="EC" id="2.7.11.21" evidence="12"/>
<keyword evidence="4 12" id="KW-0808">Transferase</keyword>
<evidence type="ECO:0000256" key="7">
    <source>
        <dbReference type="ARBA" id="ARBA00022777"/>
    </source>
</evidence>
<evidence type="ECO:0000256" key="1">
    <source>
        <dbReference type="ARBA" id="ARBA00004496"/>
    </source>
</evidence>
<dbReference type="CDD" id="cd13117">
    <property type="entry name" value="POLO_box_2"/>
    <property type="match status" value="1"/>
</dbReference>
<dbReference type="SUPFAM" id="SSF82615">
    <property type="entry name" value="Polo-box domain"/>
    <property type="match status" value="2"/>
</dbReference>
<dbReference type="Gene3D" id="3.30.200.20">
    <property type="entry name" value="Phosphorylase Kinase, domain 1"/>
    <property type="match status" value="1"/>
</dbReference>
<dbReference type="EMBL" id="QMKO01001686">
    <property type="protein sequence ID" value="RTG87376.1"/>
    <property type="molecule type" value="Genomic_DNA"/>
</dbReference>
<dbReference type="InterPro" id="IPR033701">
    <property type="entry name" value="POLO_box_1"/>
</dbReference>
<keyword evidence="3 12" id="KW-0723">Serine/threonine-protein kinase</keyword>
<dbReference type="InterPro" id="IPR036947">
    <property type="entry name" value="POLO_box_dom_sf"/>
</dbReference>
<feature type="compositionally biased region" description="Low complexity" evidence="13">
    <location>
        <begin position="457"/>
        <end position="468"/>
    </location>
</feature>
<organism evidence="16 17">
    <name type="scientific">Schistosoma bovis</name>
    <name type="common">Blood fluke</name>
    <dbReference type="NCBI Taxonomy" id="6184"/>
    <lineage>
        <taxon>Eukaryota</taxon>
        <taxon>Metazoa</taxon>
        <taxon>Spiralia</taxon>
        <taxon>Lophotrochozoa</taxon>
        <taxon>Platyhelminthes</taxon>
        <taxon>Trematoda</taxon>
        <taxon>Digenea</taxon>
        <taxon>Strigeidida</taxon>
        <taxon>Schistosomatoidea</taxon>
        <taxon>Schistosomatidae</taxon>
        <taxon>Schistosoma</taxon>
    </lineage>
</organism>
<evidence type="ECO:0000313" key="17">
    <source>
        <dbReference type="Proteomes" id="UP000290809"/>
    </source>
</evidence>
<sequence length="476" mass="54229">MATNDSTKPKDPPEVIVDVTKKREFLRGRFLGKGGFAKCYELIDRKTGEKYAGKVINKSALVKDSQKEKMRQEISIHRSLKHENVVRFYGNFEDSEFIYILLELCNRRVSYTLLVGSPPFETTKLEETYARIKQNEYRIPIRVSTNASMLIRSLLHADPERRPNMFNVLDHDFFKDFTPSGLPVSCLSTCPRFDTMHRPQTGRRPLSDINPVEDVPITSGGGALGNVGGAAVDKAVQPDDCWLGLLKHKLGRVLEEPKEFDDSSPKAMEESEVPAACPIYWVSKWVDYSDKYGLGYQLCDNSYGVVFNDVTRLLLTTNEQNLQYIDEHGTERLFTLSKHPEYLSKKVTLLTCFKAYMHQNLLKINFFDDHAKIILCPLMRAVTYIDANREFRTYRFKHLREFGLSKDLANRLRYAQEMIERLIPKCGTISSNLNDPNTKMTVDNGKSNKPVSADVQKTNATGTGAATKKITRPTNQ</sequence>
<feature type="binding site" evidence="11">
    <location>
        <position position="54"/>
    </location>
    <ligand>
        <name>ATP</name>
        <dbReference type="ChEBI" id="CHEBI:30616"/>
    </ligand>
</feature>
<dbReference type="SMART" id="SM00220">
    <property type="entry name" value="S_TKc"/>
    <property type="match status" value="1"/>
</dbReference>
<evidence type="ECO:0000256" key="4">
    <source>
        <dbReference type="ARBA" id="ARBA00022679"/>
    </source>
</evidence>
<keyword evidence="6 11" id="KW-0547">Nucleotide-binding</keyword>
<dbReference type="STRING" id="6184.A0A430QI83"/>
<evidence type="ECO:0000256" key="8">
    <source>
        <dbReference type="ARBA" id="ARBA00022840"/>
    </source>
</evidence>
<dbReference type="Gene3D" id="1.10.510.10">
    <property type="entry name" value="Transferase(Phosphotransferase) domain 1"/>
    <property type="match status" value="1"/>
</dbReference>
<dbReference type="GO" id="GO:0005813">
    <property type="term" value="C:centrosome"/>
    <property type="evidence" value="ECO:0007669"/>
    <property type="project" value="TreeGrafter"/>
</dbReference>
<dbReference type="Gene3D" id="3.30.1120.30">
    <property type="entry name" value="POLO box domain"/>
    <property type="match status" value="2"/>
</dbReference>
<dbReference type="GO" id="GO:0106310">
    <property type="term" value="F:protein serine kinase activity"/>
    <property type="evidence" value="ECO:0007669"/>
    <property type="project" value="RHEA"/>
</dbReference>
<dbReference type="InterPro" id="IPR000959">
    <property type="entry name" value="POLO_box_dom"/>
</dbReference>
<evidence type="ECO:0000256" key="10">
    <source>
        <dbReference type="ARBA" id="ARBA00048347"/>
    </source>
</evidence>
<evidence type="ECO:0000256" key="6">
    <source>
        <dbReference type="ARBA" id="ARBA00022741"/>
    </source>
</evidence>
<dbReference type="PROSITE" id="PS00107">
    <property type="entry name" value="PROTEIN_KINASE_ATP"/>
    <property type="match status" value="1"/>
</dbReference>
<dbReference type="CDD" id="cd13118">
    <property type="entry name" value="POLO_box_1"/>
    <property type="match status" value="1"/>
</dbReference>
<evidence type="ECO:0000256" key="3">
    <source>
        <dbReference type="ARBA" id="ARBA00022527"/>
    </source>
</evidence>
<dbReference type="FunFam" id="3.30.1120.30:FF:000001">
    <property type="entry name" value="Serine/threonine-protein kinase PLK"/>
    <property type="match status" value="1"/>
</dbReference>
<feature type="compositionally biased region" description="Polar residues" evidence="13">
    <location>
        <begin position="434"/>
        <end position="450"/>
    </location>
</feature>
<reference evidence="16 17" key="1">
    <citation type="journal article" date="2019" name="PLoS Pathog.">
        <title>Genome sequence of the bovine parasite Schistosoma bovis Tanzania.</title>
        <authorList>
            <person name="Oey H."/>
            <person name="Zakrzewski M."/>
            <person name="Gobert G."/>
            <person name="Gravermann K."/>
            <person name="Stoye J."/>
            <person name="Jones M."/>
            <person name="Mcmanus D."/>
            <person name="Krause L."/>
        </authorList>
    </citation>
    <scope>NUCLEOTIDE SEQUENCE [LARGE SCALE GENOMIC DNA]</scope>
    <source>
        <strain evidence="16 17">TAN1997</strain>
    </source>
</reference>
<evidence type="ECO:0000256" key="11">
    <source>
        <dbReference type="PROSITE-ProRule" id="PRU10141"/>
    </source>
</evidence>
<dbReference type="InterPro" id="IPR017441">
    <property type="entry name" value="Protein_kinase_ATP_BS"/>
</dbReference>
<dbReference type="GO" id="GO:0000776">
    <property type="term" value="C:kinetochore"/>
    <property type="evidence" value="ECO:0007669"/>
    <property type="project" value="TreeGrafter"/>
</dbReference>
<dbReference type="GO" id="GO:0005524">
    <property type="term" value="F:ATP binding"/>
    <property type="evidence" value="ECO:0007669"/>
    <property type="project" value="UniProtKB-UniRule"/>
</dbReference>
<keyword evidence="7 12" id="KW-0418">Kinase</keyword>
<dbReference type="GO" id="GO:0007052">
    <property type="term" value="P:mitotic spindle organization"/>
    <property type="evidence" value="ECO:0007669"/>
    <property type="project" value="TreeGrafter"/>
</dbReference>
<comment type="subcellular location">
    <subcellularLocation>
        <location evidence="1">Cytoplasm</location>
    </subcellularLocation>
</comment>
<dbReference type="GO" id="GO:0005634">
    <property type="term" value="C:nucleus"/>
    <property type="evidence" value="ECO:0007669"/>
    <property type="project" value="TreeGrafter"/>
</dbReference>
<comment type="catalytic activity">
    <reaction evidence="10">
        <text>L-seryl-[protein] + ATP = O-phospho-L-seryl-[protein] + ADP + H(+)</text>
        <dbReference type="Rhea" id="RHEA:17989"/>
        <dbReference type="Rhea" id="RHEA-COMP:9863"/>
        <dbReference type="Rhea" id="RHEA-COMP:11604"/>
        <dbReference type="ChEBI" id="CHEBI:15378"/>
        <dbReference type="ChEBI" id="CHEBI:29999"/>
        <dbReference type="ChEBI" id="CHEBI:30616"/>
        <dbReference type="ChEBI" id="CHEBI:83421"/>
        <dbReference type="ChEBI" id="CHEBI:456216"/>
        <dbReference type="EC" id="2.7.11.21"/>
    </reaction>
</comment>
<gene>
    <name evidence="16" type="ORF">DC041_0000623</name>
</gene>
<evidence type="ECO:0000256" key="12">
    <source>
        <dbReference type="RuleBase" id="RU361162"/>
    </source>
</evidence>
<dbReference type="PANTHER" id="PTHR24345">
    <property type="entry name" value="SERINE/THREONINE-PROTEIN KINASE PLK"/>
    <property type="match status" value="1"/>
</dbReference>
<evidence type="ECO:0000256" key="5">
    <source>
        <dbReference type="ARBA" id="ARBA00022737"/>
    </source>
</evidence>
<dbReference type="Proteomes" id="UP000290809">
    <property type="component" value="Unassembled WGS sequence"/>
</dbReference>
<keyword evidence="5" id="KW-0677">Repeat</keyword>
<dbReference type="AlphaFoldDB" id="A0A430QI83"/>
<evidence type="ECO:0000256" key="13">
    <source>
        <dbReference type="SAM" id="MobiDB-lite"/>
    </source>
</evidence>
<dbReference type="Pfam" id="PF00069">
    <property type="entry name" value="Pkinase"/>
    <property type="match status" value="1"/>
</dbReference>
<dbReference type="Pfam" id="PF00659">
    <property type="entry name" value="POLO_box"/>
    <property type="match status" value="2"/>
</dbReference>
<comment type="catalytic activity">
    <reaction evidence="9 12">
        <text>L-threonyl-[protein] + ATP = O-phospho-L-threonyl-[protein] + ADP + H(+)</text>
        <dbReference type="Rhea" id="RHEA:46608"/>
        <dbReference type="Rhea" id="RHEA-COMP:11060"/>
        <dbReference type="Rhea" id="RHEA-COMP:11605"/>
        <dbReference type="ChEBI" id="CHEBI:15378"/>
        <dbReference type="ChEBI" id="CHEBI:30013"/>
        <dbReference type="ChEBI" id="CHEBI:30616"/>
        <dbReference type="ChEBI" id="CHEBI:61977"/>
        <dbReference type="ChEBI" id="CHEBI:456216"/>
        <dbReference type="EC" id="2.7.11.21"/>
    </reaction>
</comment>
<dbReference type="FunFam" id="3.30.200.20:FF:000284">
    <property type="entry name" value="Serine/threonine-protein kinase PLK"/>
    <property type="match status" value="1"/>
</dbReference>
<protein>
    <recommendedName>
        <fullName evidence="12">Serine/threonine-protein kinase PLK</fullName>
        <ecNumber evidence="12">2.7.11.21</ecNumber>
    </recommendedName>
    <alternativeName>
        <fullName evidence="12">Polo-like kinase</fullName>
    </alternativeName>
</protein>
<accession>A0A430QI83</accession>
<dbReference type="PROSITE" id="PS50011">
    <property type="entry name" value="PROTEIN_KINASE_DOM"/>
    <property type="match status" value="1"/>
</dbReference>
<keyword evidence="2" id="KW-0963">Cytoplasm</keyword>